<dbReference type="SMART" id="SM00387">
    <property type="entry name" value="HATPase_c"/>
    <property type="match status" value="1"/>
</dbReference>
<dbReference type="InterPro" id="IPR005467">
    <property type="entry name" value="His_kinase_dom"/>
</dbReference>
<dbReference type="GO" id="GO:0005524">
    <property type="term" value="F:ATP binding"/>
    <property type="evidence" value="ECO:0007669"/>
    <property type="project" value="UniProtKB-KW"/>
</dbReference>
<evidence type="ECO:0000259" key="7">
    <source>
        <dbReference type="PROSITE" id="PS50109"/>
    </source>
</evidence>
<dbReference type="InterPro" id="IPR003661">
    <property type="entry name" value="HisK_dim/P_dom"/>
</dbReference>
<evidence type="ECO:0000313" key="8">
    <source>
        <dbReference type="EMBL" id="PMP85382.1"/>
    </source>
</evidence>
<dbReference type="SMART" id="SM00388">
    <property type="entry name" value="HisKA"/>
    <property type="match status" value="1"/>
</dbReference>
<dbReference type="PANTHER" id="PTHR43065:SF50">
    <property type="entry name" value="HISTIDINE KINASE"/>
    <property type="match status" value="1"/>
</dbReference>
<keyword evidence="6" id="KW-0175">Coiled coil</keyword>
<feature type="coiled-coil region" evidence="6">
    <location>
        <begin position="27"/>
        <end position="68"/>
    </location>
</feature>
<comment type="catalytic activity">
    <reaction evidence="1">
        <text>ATP + protein L-histidine = ADP + protein N-phospho-L-histidine.</text>
        <dbReference type="EC" id="2.7.13.3"/>
    </reaction>
</comment>
<keyword evidence="4" id="KW-0808">Transferase</keyword>
<dbReference type="SUPFAM" id="SSF47384">
    <property type="entry name" value="Homodimeric domain of signal transducing histidine kinase"/>
    <property type="match status" value="1"/>
</dbReference>
<dbReference type="InterPro" id="IPR036097">
    <property type="entry name" value="HisK_dim/P_sf"/>
</dbReference>
<reference evidence="8 9" key="1">
    <citation type="submission" date="2018-01" db="EMBL/GenBank/DDBJ databases">
        <title>Metagenomic assembled genomes from two thermal pools in the Uzon Caldera, Kamchatka, Russia.</title>
        <authorList>
            <person name="Wilkins L."/>
            <person name="Ettinger C."/>
        </authorList>
    </citation>
    <scope>NUCLEOTIDE SEQUENCE [LARGE SCALE GENOMIC DNA]</scope>
    <source>
        <strain evidence="8">ZAV-02</strain>
    </source>
</reference>
<keyword evidence="4" id="KW-0418">Kinase</keyword>
<feature type="non-terminal residue" evidence="8">
    <location>
        <position position="1"/>
    </location>
</feature>
<dbReference type="Pfam" id="PF02518">
    <property type="entry name" value="HATPase_c"/>
    <property type="match status" value="1"/>
</dbReference>
<evidence type="ECO:0000256" key="2">
    <source>
        <dbReference type="ARBA" id="ARBA00012438"/>
    </source>
</evidence>
<protein>
    <recommendedName>
        <fullName evidence="2">histidine kinase</fullName>
        <ecNumber evidence="2">2.7.13.3</ecNumber>
    </recommendedName>
</protein>
<comment type="caution">
    <text evidence="8">The sequence shown here is derived from an EMBL/GenBank/DDBJ whole genome shotgun (WGS) entry which is preliminary data.</text>
</comment>
<dbReference type="EMBL" id="PNIQ01000168">
    <property type="protein sequence ID" value="PMP85382.1"/>
    <property type="molecule type" value="Genomic_DNA"/>
</dbReference>
<dbReference type="Gene3D" id="1.10.287.130">
    <property type="match status" value="1"/>
</dbReference>
<keyword evidence="5" id="KW-0902">Two-component regulatory system</keyword>
<dbReference type="Gene3D" id="3.30.565.10">
    <property type="entry name" value="Histidine kinase-like ATPase, C-terminal domain"/>
    <property type="match status" value="1"/>
</dbReference>
<evidence type="ECO:0000256" key="4">
    <source>
        <dbReference type="ARBA" id="ARBA00022777"/>
    </source>
</evidence>
<keyword evidence="3" id="KW-0597">Phosphoprotein</keyword>
<evidence type="ECO:0000256" key="3">
    <source>
        <dbReference type="ARBA" id="ARBA00022553"/>
    </source>
</evidence>
<name>A0A2J6XCA3_9CHLR</name>
<dbReference type="InterPro" id="IPR004358">
    <property type="entry name" value="Sig_transdc_His_kin-like_C"/>
</dbReference>
<dbReference type="GO" id="GO:0000155">
    <property type="term" value="F:phosphorelay sensor kinase activity"/>
    <property type="evidence" value="ECO:0007669"/>
    <property type="project" value="InterPro"/>
</dbReference>
<dbReference type="AlphaFoldDB" id="A0A2J6XCA3"/>
<dbReference type="PANTHER" id="PTHR43065">
    <property type="entry name" value="SENSOR HISTIDINE KINASE"/>
    <property type="match status" value="1"/>
</dbReference>
<sequence length="291" mass="30971">GYTTWLLRDEAGAVCGVIALGLDLGSAMTLTAQLAAANQQLEATLKQLERAHAELKAAQTQLVQSEKMRSLGQLVAGVAHEINTPLGYVANNLAFLAERLPALRAAPTDELGWHDVSDAIRESQTGIERIAAIVRALRVFARPDEDSLVPADVNEGLASTVRMVRAVSGPRVTIHEEYGQVPRVFCHPGELNQVFLNLLLNAVHACRGAGTVLAQTMSDGTSITVTIRDTGIGMDAATLARLGEPFFTTWPDGGGTGLGLAISREIVARHGGQLRFQSEPGRTTVEVILPV</sequence>
<dbReference type="PROSITE" id="PS50109">
    <property type="entry name" value="HIS_KIN"/>
    <property type="match status" value="1"/>
</dbReference>
<accession>A0A2J6XCA3</accession>
<evidence type="ECO:0000256" key="5">
    <source>
        <dbReference type="ARBA" id="ARBA00023012"/>
    </source>
</evidence>
<keyword evidence="8" id="KW-0547">Nucleotide-binding</keyword>
<organism evidence="8 9">
    <name type="scientific">Chloroflexus aggregans</name>
    <dbReference type="NCBI Taxonomy" id="152260"/>
    <lineage>
        <taxon>Bacteria</taxon>
        <taxon>Bacillati</taxon>
        <taxon>Chloroflexota</taxon>
        <taxon>Chloroflexia</taxon>
        <taxon>Chloroflexales</taxon>
        <taxon>Chloroflexineae</taxon>
        <taxon>Chloroflexaceae</taxon>
        <taxon>Chloroflexus</taxon>
    </lineage>
</organism>
<dbReference type="InterPro" id="IPR036890">
    <property type="entry name" value="HATPase_C_sf"/>
</dbReference>
<dbReference type="CDD" id="cd00082">
    <property type="entry name" value="HisKA"/>
    <property type="match status" value="1"/>
</dbReference>
<evidence type="ECO:0000256" key="1">
    <source>
        <dbReference type="ARBA" id="ARBA00000085"/>
    </source>
</evidence>
<feature type="domain" description="Histidine kinase" evidence="7">
    <location>
        <begin position="77"/>
        <end position="291"/>
    </location>
</feature>
<dbReference type="InterPro" id="IPR003594">
    <property type="entry name" value="HATPase_dom"/>
</dbReference>
<dbReference type="EC" id="2.7.13.3" evidence="2"/>
<gene>
    <name evidence="8" type="ORF">C0184_02470</name>
</gene>
<evidence type="ECO:0000256" key="6">
    <source>
        <dbReference type="SAM" id="Coils"/>
    </source>
</evidence>
<keyword evidence="8" id="KW-0067">ATP-binding</keyword>
<evidence type="ECO:0000313" key="9">
    <source>
        <dbReference type="Proteomes" id="UP000243376"/>
    </source>
</evidence>
<dbReference type="SUPFAM" id="SSF55874">
    <property type="entry name" value="ATPase domain of HSP90 chaperone/DNA topoisomerase II/histidine kinase"/>
    <property type="match status" value="1"/>
</dbReference>
<dbReference type="Proteomes" id="UP000243376">
    <property type="component" value="Unassembled WGS sequence"/>
</dbReference>
<proteinExistence type="predicted"/>
<dbReference type="PRINTS" id="PR00344">
    <property type="entry name" value="BCTRLSENSOR"/>
</dbReference>